<gene>
    <name evidence="1" type="primary">Dsim\GD21202</name>
    <name evidence="1" type="ORF">Dsim_GD21202</name>
</gene>
<dbReference type="Bgee" id="FBgn0192654">
    <property type="expression patterns" value="Expressed in adult organism and 3 other cell types or tissues"/>
</dbReference>
<evidence type="ECO:0000313" key="2">
    <source>
        <dbReference type="Proteomes" id="UP000000304"/>
    </source>
</evidence>
<dbReference type="HOGENOM" id="CLU_2925094_0_0_1"/>
<dbReference type="Proteomes" id="UP000000304">
    <property type="component" value="Chromosome 3R"/>
</dbReference>
<organism evidence="1 2">
    <name type="scientific">Drosophila simulans</name>
    <name type="common">Fruit fly</name>
    <dbReference type="NCBI Taxonomy" id="7240"/>
    <lineage>
        <taxon>Eukaryota</taxon>
        <taxon>Metazoa</taxon>
        <taxon>Ecdysozoa</taxon>
        <taxon>Arthropoda</taxon>
        <taxon>Hexapoda</taxon>
        <taxon>Insecta</taxon>
        <taxon>Pterygota</taxon>
        <taxon>Neoptera</taxon>
        <taxon>Endopterygota</taxon>
        <taxon>Diptera</taxon>
        <taxon>Brachycera</taxon>
        <taxon>Muscomorpha</taxon>
        <taxon>Ephydroidea</taxon>
        <taxon>Drosophilidae</taxon>
        <taxon>Drosophila</taxon>
        <taxon>Sophophora</taxon>
    </lineage>
</organism>
<protein>
    <submittedName>
        <fullName evidence="1">GD21202</fullName>
    </submittedName>
</protein>
<dbReference type="STRING" id="7240.B4QUS9"/>
<dbReference type="EMBL" id="CM000364">
    <property type="protein sequence ID" value="EDX14395.1"/>
    <property type="molecule type" value="Genomic_DNA"/>
</dbReference>
<keyword evidence="2" id="KW-1185">Reference proteome</keyword>
<accession>B4QUS9</accession>
<reference evidence="1 2" key="1">
    <citation type="journal article" date="2007" name="Nature">
        <title>Evolution of genes and genomes on the Drosophila phylogeny.</title>
        <authorList>
            <consortium name="Drosophila 12 Genomes Consortium"/>
            <person name="Clark A.G."/>
            <person name="Eisen M.B."/>
            <person name="Smith D.R."/>
            <person name="Bergman C.M."/>
            <person name="Oliver B."/>
            <person name="Markow T.A."/>
            <person name="Kaufman T.C."/>
            <person name="Kellis M."/>
            <person name="Gelbart W."/>
            <person name="Iyer V.N."/>
            <person name="Pollard D.A."/>
            <person name="Sackton T.B."/>
            <person name="Larracuente A.M."/>
            <person name="Singh N.D."/>
            <person name="Abad J.P."/>
            <person name="Abt D.N."/>
            <person name="Adryan B."/>
            <person name="Aguade M."/>
            <person name="Akashi H."/>
            <person name="Anderson W.W."/>
            <person name="Aquadro C.F."/>
            <person name="Ardell D.H."/>
            <person name="Arguello R."/>
            <person name="Artieri C.G."/>
            <person name="Barbash D.A."/>
            <person name="Barker D."/>
            <person name="Barsanti P."/>
            <person name="Batterham P."/>
            <person name="Batzoglou S."/>
            <person name="Begun D."/>
            <person name="Bhutkar A."/>
            <person name="Blanco E."/>
            <person name="Bosak S.A."/>
            <person name="Bradley R.K."/>
            <person name="Brand A.D."/>
            <person name="Brent M.R."/>
            <person name="Brooks A.N."/>
            <person name="Brown R.H."/>
            <person name="Butlin R.K."/>
            <person name="Caggese C."/>
            <person name="Calvi B.R."/>
            <person name="Bernardo de Carvalho A."/>
            <person name="Caspi A."/>
            <person name="Castrezana S."/>
            <person name="Celniker S.E."/>
            <person name="Chang J.L."/>
            <person name="Chapple C."/>
            <person name="Chatterji S."/>
            <person name="Chinwalla A."/>
            <person name="Civetta A."/>
            <person name="Clifton S.W."/>
            <person name="Comeron J.M."/>
            <person name="Costello J.C."/>
            <person name="Coyne J.A."/>
            <person name="Daub J."/>
            <person name="David R.G."/>
            <person name="Delcher A.L."/>
            <person name="Delehaunty K."/>
            <person name="Do C.B."/>
            <person name="Ebling H."/>
            <person name="Edwards K."/>
            <person name="Eickbush T."/>
            <person name="Evans J.D."/>
            <person name="Filipski A."/>
            <person name="Findeiss S."/>
            <person name="Freyhult E."/>
            <person name="Fulton L."/>
            <person name="Fulton R."/>
            <person name="Garcia A.C."/>
            <person name="Gardiner A."/>
            <person name="Garfield D.A."/>
            <person name="Garvin B.E."/>
            <person name="Gibson G."/>
            <person name="Gilbert D."/>
            <person name="Gnerre S."/>
            <person name="Godfrey J."/>
            <person name="Good R."/>
            <person name="Gotea V."/>
            <person name="Gravely B."/>
            <person name="Greenberg A.J."/>
            <person name="Griffiths-Jones S."/>
            <person name="Gross S."/>
            <person name="Guigo R."/>
            <person name="Gustafson E.A."/>
            <person name="Haerty W."/>
            <person name="Hahn M.W."/>
            <person name="Halligan D.L."/>
            <person name="Halpern A.L."/>
            <person name="Halter G.M."/>
            <person name="Han M.V."/>
            <person name="Heger A."/>
            <person name="Hillier L."/>
            <person name="Hinrichs A.S."/>
            <person name="Holmes I."/>
            <person name="Hoskins R.A."/>
            <person name="Hubisz M.J."/>
            <person name="Hultmark D."/>
            <person name="Huntley M.A."/>
            <person name="Jaffe D.B."/>
            <person name="Jagadeeshan S."/>
            <person name="Jeck W.R."/>
            <person name="Johnson J."/>
            <person name="Jones C.D."/>
            <person name="Jordan W.C."/>
            <person name="Karpen G.H."/>
            <person name="Kataoka E."/>
            <person name="Keightley P.D."/>
            <person name="Kheradpour P."/>
            <person name="Kirkness E.F."/>
            <person name="Koerich L.B."/>
            <person name="Kristiansen K."/>
            <person name="Kudrna D."/>
            <person name="Kulathinal R.J."/>
            <person name="Kumar S."/>
            <person name="Kwok R."/>
            <person name="Lander E."/>
            <person name="Langley C.H."/>
            <person name="Lapoint R."/>
            <person name="Lazzaro B.P."/>
            <person name="Lee S.J."/>
            <person name="Levesque L."/>
            <person name="Li R."/>
            <person name="Lin C.F."/>
            <person name="Lin M.F."/>
            <person name="Lindblad-Toh K."/>
            <person name="Llopart A."/>
            <person name="Long M."/>
            <person name="Low L."/>
            <person name="Lozovsky E."/>
            <person name="Lu J."/>
            <person name="Luo M."/>
            <person name="Machado C.A."/>
            <person name="Makalowski W."/>
            <person name="Marzo M."/>
            <person name="Matsuda M."/>
            <person name="Matzkin L."/>
            <person name="McAllister B."/>
            <person name="McBride C.S."/>
            <person name="McKernan B."/>
            <person name="McKernan K."/>
            <person name="Mendez-Lago M."/>
            <person name="Minx P."/>
            <person name="Mollenhauer M.U."/>
            <person name="Montooth K."/>
            <person name="Mount S.M."/>
            <person name="Mu X."/>
            <person name="Myers E."/>
            <person name="Negre B."/>
            <person name="Newfeld S."/>
            <person name="Nielsen R."/>
            <person name="Noor M.A."/>
            <person name="O'Grady P."/>
            <person name="Pachter L."/>
            <person name="Papaceit M."/>
            <person name="Parisi M.J."/>
            <person name="Parisi M."/>
            <person name="Parts L."/>
            <person name="Pedersen J.S."/>
            <person name="Pesole G."/>
            <person name="Phillippy A.M."/>
            <person name="Ponting C.P."/>
            <person name="Pop M."/>
            <person name="Porcelli D."/>
            <person name="Powell J.R."/>
            <person name="Prohaska S."/>
            <person name="Pruitt K."/>
            <person name="Puig M."/>
            <person name="Quesneville H."/>
            <person name="Ram K.R."/>
            <person name="Rand D."/>
            <person name="Rasmussen M.D."/>
            <person name="Reed L.K."/>
            <person name="Reenan R."/>
            <person name="Reily A."/>
            <person name="Remington K.A."/>
            <person name="Rieger T.T."/>
            <person name="Ritchie M.G."/>
            <person name="Robin C."/>
            <person name="Rogers Y.H."/>
            <person name="Rohde C."/>
            <person name="Rozas J."/>
            <person name="Rubenfield M.J."/>
            <person name="Ruiz A."/>
            <person name="Russo S."/>
            <person name="Salzberg S.L."/>
            <person name="Sanchez-Gracia A."/>
            <person name="Saranga D.J."/>
            <person name="Sato H."/>
            <person name="Schaeffer S.W."/>
            <person name="Schatz M.C."/>
            <person name="Schlenke T."/>
            <person name="Schwartz R."/>
            <person name="Segarra C."/>
            <person name="Singh R.S."/>
            <person name="Sirot L."/>
            <person name="Sirota M."/>
            <person name="Sisneros N.B."/>
            <person name="Smith C.D."/>
            <person name="Smith T.F."/>
            <person name="Spieth J."/>
            <person name="Stage D.E."/>
            <person name="Stark A."/>
            <person name="Stephan W."/>
            <person name="Strausberg R.L."/>
            <person name="Strempel S."/>
            <person name="Sturgill D."/>
            <person name="Sutton G."/>
            <person name="Sutton G.G."/>
            <person name="Tao W."/>
            <person name="Teichmann S."/>
            <person name="Tobari Y.N."/>
            <person name="Tomimura Y."/>
            <person name="Tsolas J.M."/>
            <person name="Valente V.L."/>
            <person name="Venter E."/>
            <person name="Venter J.C."/>
            <person name="Vicario S."/>
            <person name="Vieira F.G."/>
            <person name="Vilella A.J."/>
            <person name="Villasante A."/>
            <person name="Walenz B."/>
            <person name="Wang J."/>
            <person name="Wasserman M."/>
            <person name="Watts T."/>
            <person name="Wilson D."/>
            <person name="Wilson R.K."/>
            <person name="Wing R.A."/>
            <person name="Wolfner M.F."/>
            <person name="Wong A."/>
            <person name="Wong G.K."/>
            <person name="Wu C.I."/>
            <person name="Wu G."/>
            <person name="Yamamoto D."/>
            <person name="Yang H.P."/>
            <person name="Yang S.P."/>
            <person name="Yorke J.A."/>
            <person name="Yoshida K."/>
            <person name="Zdobnov E."/>
            <person name="Zhang P."/>
            <person name="Zhang Y."/>
            <person name="Zimin A.V."/>
            <person name="Baldwin J."/>
            <person name="Abdouelleil A."/>
            <person name="Abdulkadir J."/>
            <person name="Abebe A."/>
            <person name="Abera B."/>
            <person name="Abreu J."/>
            <person name="Acer S.C."/>
            <person name="Aftuck L."/>
            <person name="Alexander A."/>
            <person name="An P."/>
            <person name="Anderson E."/>
            <person name="Anderson S."/>
            <person name="Arachi H."/>
            <person name="Azer M."/>
            <person name="Bachantsang P."/>
            <person name="Barry A."/>
            <person name="Bayul T."/>
            <person name="Berlin A."/>
            <person name="Bessette D."/>
            <person name="Bloom T."/>
            <person name="Blye J."/>
            <person name="Boguslavskiy L."/>
            <person name="Bonnet C."/>
            <person name="Boukhgalter B."/>
            <person name="Bourzgui I."/>
            <person name="Brown A."/>
            <person name="Cahill P."/>
            <person name="Channer S."/>
            <person name="Cheshatsang Y."/>
            <person name="Chuda L."/>
            <person name="Citroen M."/>
            <person name="Collymore A."/>
            <person name="Cooke P."/>
            <person name="Costello M."/>
            <person name="D'Aco K."/>
            <person name="Daza R."/>
            <person name="De Haan G."/>
            <person name="DeGray S."/>
            <person name="DeMaso C."/>
            <person name="Dhargay N."/>
            <person name="Dooley K."/>
            <person name="Dooley E."/>
            <person name="Doricent M."/>
            <person name="Dorje P."/>
            <person name="Dorjee K."/>
            <person name="Dupes A."/>
            <person name="Elong R."/>
            <person name="Falk J."/>
            <person name="Farina A."/>
            <person name="Faro S."/>
            <person name="Ferguson D."/>
            <person name="Fisher S."/>
            <person name="Foley C.D."/>
            <person name="Franke A."/>
            <person name="Friedrich D."/>
            <person name="Gadbois L."/>
            <person name="Gearin G."/>
            <person name="Gearin C.R."/>
            <person name="Giannoukos G."/>
            <person name="Goode T."/>
            <person name="Graham J."/>
            <person name="Grandbois E."/>
            <person name="Grewal S."/>
            <person name="Gyaltsen K."/>
            <person name="Hafez N."/>
            <person name="Hagos B."/>
            <person name="Hall J."/>
            <person name="Henson C."/>
            <person name="Hollinger A."/>
            <person name="Honan T."/>
            <person name="Huard M.D."/>
            <person name="Hughes L."/>
            <person name="Hurhula B."/>
            <person name="Husby M.E."/>
            <person name="Kamat A."/>
            <person name="Kanga B."/>
            <person name="Kashin S."/>
            <person name="Khazanovich D."/>
            <person name="Kisner P."/>
            <person name="Lance K."/>
            <person name="Lara M."/>
            <person name="Lee W."/>
            <person name="Lennon N."/>
            <person name="Letendre F."/>
            <person name="LeVine R."/>
            <person name="Lipovsky A."/>
            <person name="Liu X."/>
            <person name="Liu J."/>
            <person name="Liu S."/>
            <person name="Lokyitsang T."/>
            <person name="Lokyitsang Y."/>
            <person name="Lubonja R."/>
            <person name="Lui A."/>
            <person name="MacDonald P."/>
            <person name="Magnisalis V."/>
            <person name="Maru K."/>
            <person name="Matthews C."/>
            <person name="McCusker W."/>
            <person name="McDonough S."/>
            <person name="Mehta T."/>
            <person name="Meldrim J."/>
            <person name="Meneus L."/>
            <person name="Mihai O."/>
            <person name="Mihalev A."/>
            <person name="Mihova T."/>
            <person name="Mittelman R."/>
            <person name="Mlenga V."/>
            <person name="Montmayeur A."/>
            <person name="Mulrain L."/>
            <person name="Navidi A."/>
            <person name="Naylor J."/>
            <person name="Negash T."/>
            <person name="Nguyen T."/>
            <person name="Nguyen N."/>
            <person name="Nicol R."/>
            <person name="Norbu C."/>
            <person name="Norbu N."/>
            <person name="Novod N."/>
            <person name="O'Neill B."/>
            <person name="Osman S."/>
            <person name="Markiewicz E."/>
            <person name="Oyono O.L."/>
            <person name="Patti C."/>
            <person name="Phunkhang P."/>
            <person name="Pierre F."/>
            <person name="Priest M."/>
            <person name="Raghuraman S."/>
            <person name="Rege F."/>
            <person name="Reyes R."/>
            <person name="Rise C."/>
            <person name="Rogov P."/>
            <person name="Ross K."/>
            <person name="Ryan E."/>
            <person name="Settipalli S."/>
            <person name="Shea T."/>
            <person name="Sherpa N."/>
            <person name="Shi L."/>
            <person name="Shih D."/>
            <person name="Sparrow T."/>
            <person name="Spaulding J."/>
            <person name="Stalker J."/>
            <person name="Stange-Thomann N."/>
            <person name="Stavropoulos S."/>
            <person name="Stone C."/>
            <person name="Strader C."/>
            <person name="Tesfaye S."/>
            <person name="Thomson T."/>
            <person name="Thoulutsang Y."/>
            <person name="Thoulutsang D."/>
            <person name="Topham K."/>
            <person name="Topping I."/>
            <person name="Tsamla T."/>
            <person name="Vassiliev H."/>
            <person name="Vo A."/>
            <person name="Wangchuk T."/>
            <person name="Wangdi T."/>
            <person name="Weiand M."/>
            <person name="Wilkinson J."/>
            <person name="Wilson A."/>
            <person name="Yadav S."/>
            <person name="Young G."/>
            <person name="Yu Q."/>
            <person name="Zembek L."/>
            <person name="Zhong D."/>
            <person name="Zimmer A."/>
            <person name="Zwirko Z."/>
            <person name="Jaffe D.B."/>
            <person name="Alvarez P."/>
            <person name="Brockman W."/>
            <person name="Butler J."/>
            <person name="Chin C."/>
            <person name="Gnerre S."/>
            <person name="Grabherr M."/>
            <person name="Kleber M."/>
            <person name="Mauceli E."/>
            <person name="MacCallum I."/>
        </authorList>
    </citation>
    <scope>NUCLEOTIDE SEQUENCE [LARGE SCALE GENOMIC DNA]</scope>
    <source>
        <strain evidence="2">white501</strain>
    </source>
</reference>
<sequence length="61" mass="6906">MSVSDLIGALDAIPKLTVPESLVPEETSVFLDAPEWLTESYLQDALRKYYNDQHIRIIGSR</sequence>
<dbReference type="AlphaFoldDB" id="B4QUS9"/>
<proteinExistence type="predicted"/>
<dbReference type="OrthoDB" id="411145at2759"/>
<evidence type="ECO:0000313" key="1">
    <source>
        <dbReference type="EMBL" id="EDX14395.1"/>
    </source>
</evidence>
<name>B4QUS9_DROSI</name>